<keyword evidence="4" id="KW-0067">ATP-binding</keyword>
<dbReference type="PANTHER" id="PTHR24221">
    <property type="entry name" value="ATP-BINDING CASSETTE SUB-FAMILY B"/>
    <property type="match status" value="1"/>
</dbReference>
<dbReference type="InterPro" id="IPR027417">
    <property type="entry name" value="P-loop_NTPase"/>
</dbReference>
<evidence type="ECO:0000313" key="10">
    <source>
        <dbReference type="EMBL" id="MBW7474569.1"/>
    </source>
</evidence>
<feature type="domain" description="ABC transporter" evidence="8">
    <location>
        <begin position="353"/>
        <end position="587"/>
    </location>
</feature>
<dbReference type="PROSITE" id="PS00211">
    <property type="entry name" value="ABC_TRANSPORTER_1"/>
    <property type="match status" value="1"/>
</dbReference>
<dbReference type="InterPro" id="IPR014223">
    <property type="entry name" value="ABC_CydC/D"/>
</dbReference>
<dbReference type="InterPro" id="IPR039421">
    <property type="entry name" value="Type_1_exporter"/>
</dbReference>
<keyword evidence="3" id="KW-0547">Nucleotide-binding</keyword>
<comment type="subcellular location">
    <subcellularLocation>
        <location evidence="1">Cell membrane</location>
        <topology evidence="1">Multi-pass membrane protein</topology>
    </subcellularLocation>
</comment>
<evidence type="ECO:0000313" key="11">
    <source>
        <dbReference type="Proteomes" id="UP000812277"/>
    </source>
</evidence>
<evidence type="ECO:0000256" key="4">
    <source>
        <dbReference type="ARBA" id="ARBA00022840"/>
    </source>
</evidence>
<dbReference type="Gene3D" id="1.20.1560.10">
    <property type="entry name" value="ABC transporter type 1, transmembrane domain"/>
    <property type="match status" value="1"/>
</dbReference>
<dbReference type="InterPro" id="IPR011527">
    <property type="entry name" value="ABC1_TM_dom"/>
</dbReference>
<feature type="domain" description="ABC transmembrane type-1" evidence="9">
    <location>
        <begin position="20"/>
        <end position="304"/>
    </location>
</feature>
<dbReference type="EMBL" id="JAHZIJ010000003">
    <property type="protein sequence ID" value="MBW7474569.1"/>
    <property type="molecule type" value="Genomic_DNA"/>
</dbReference>
<sequence>MKSRESWLAPYVARYFWQFAIIVGLGAIALLSAGALMFTSGALISKSALRPENILMVYVPIVGVRTFGITRAVIHYIERLTGHHVILRILSGMRVRLYRILEPQALFLSSRFRTGDLLGVLADDVEQLQNVYLRTIFPAAASLVIYAAIVIMLGTFDWGFAIAAALYMGFLLIVLPCISLLLTHRKNRAVKRERSHLYQKLTDAVLGMADWTLSGRHAGFIRSYEEDEAAVARKDAGLRSWARWRVLIGQMTVGLAVVTTLYWAGGQYEQQLLSAPMIAAFVLAVFPVMDVFLPLSDAVERIPQYRSSYDRLHDITARGGGDDGNSVAAGGHSGADSRMMKDAAAAAKGQAPISFHNVSHRYSEAEPWTVRELSLHIPQGHRIAVLGRSGAGKSTLLKLLQGALIPGRGAVTINGVSAAQYGEDIPRIVSVLNQSPHLFDTSIAHNIRLGRRDATDEEVRQAAKAVMLDEMIQSLPLGYDTPMHEAGRRFSGGERQRVALARILLQDTPVVVLDEPTVGLDPMTERELLSTIFRTLEGRTLIWVTHHLVGADQMNEIVFMDGGRITMQGSHAELMNHHPHYQRLYRLDRPGAPAREKRLSEIV</sequence>
<keyword evidence="6 7" id="KW-0472">Membrane</keyword>
<dbReference type="CDD" id="cd03247">
    <property type="entry name" value="ABCC_cytochrome_bd"/>
    <property type="match status" value="1"/>
</dbReference>
<evidence type="ECO:0000256" key="2">
    <source>
        <dbReference type="ARBA" id="ARBA00022692"/>
    </source>
</evidence>
<keyword evidence="5 7" id="KW-1133">Transmembrane helix</keyword>
<dbReference type="PROSITE" id="PS50893">
    <property type="entry name" value="ABC_TRANSPORTER_2"/>
    <property type="match status" value="1"/>
</dbReference>
<dbReference type="InterPro" id="IPR036640">
    <property type="entry name" value="ABC1_TM_sf"/>
</dbReference>
<feature type="transmembrane region" description="Helical" evidence="7">
    <location>
        <begin position="160"/>
        <end position="182"/>
    </location>
</feature>
<evidence type="ECO:0000259" key="8">
    <source>
        <dbReference type="PROSITE" id="PS50893"/>
    </source>
</evidence>
<evidence type="ECO:0000256" key="7">
    <source>
        <dbReference type="SAM" id="Phobius"/>
    </source>
</evidence>
<keyword evidence="11" id="KW-1185">Reference proteome</keyword>
<evidence type="ECO:0000256" key="3">
    <source>
        <dbReference type="ARBA" id="ARBA00022741"/>
    </source>
</evidence>
<evidence type="ECO:0000256" key="6">
    <source>
        <dbReference type="ARBA" id="ARBA00023136"/>
    </source>
</evidence>
<gene>
    <name evidence="10" type="primary">cydC</name>
    <name evidence="10" type="ORF">K0T92_07410</name>
</gene>
<feature type="transmembrane region" description="Helical" evidence="7">
    <location>
        <begin position="136"/>
        <end position="154"/>
    </location>
</feature>
<dbReference type="SUPFAM" id="SSF90123">
    <property type="entry name" value="ABC transporter transmembrane region"/>
    <property type="match status" value="1"/>
</dbReference>
<feature type="transmembrane region" description="Helical" evidence="7">
    <location>
        <begin position="15"/>
        <end position="38"/>
    </location>
</feature>
<name>A0ABS7D3R4_9BACL</name>
<evidence type="ECO:0000256" key="1">
    <source>
        <dbReference type="ARBA" id="ARBA00004651"/>
    </source>
</evidence>
<dbReference type="PROSITE" id="PS50929">
    <property type="entry name" value="ABC_TM1F"/>
    <property type="match status" value="1"/>
</dbReference>
<feature type="transmembrane region" description="Helical" evidence="7">
    <location>
        <begin position="244"/>
        <end position="265"/>
    </location>
</feature>
<feature type="transmembrane region" description="Helical" evidence="7">
    <location>
        <begin position="277"/>
        <end position="296"/>
    </location>
</feature>
<dbReference type="InterPro" id="IPR003593">
    <property type="entry name" value="AAA+_ATPase"/>
</dbReference>
<accession>A0ABS7D3R4</accession>
<dbReference type="RefSeq" id="WP_219871797.1">
    <property type="nucleotide sequence ID" value="NZ_JAHZIJ010000003.1"/>
</dbReference>
<evidence type="ECO:0000259" key="9">
    <source>
        <dbReference type="PROSITE" id="PS50929"/>
    </source>
</evidence>
<dbReference type="Pfam" id="PF00005">
    <property type="entry name" value="ABC_tran"/>
    <property type="match status" value="1"/>
</dbReference>
<evidence type="ECO:0000256" key="5">
    <source>
        <dbReference type="ARBA" id="ARBA00022989"/>
    </source>
</evidence>
<reference evidence="10 11" key="1">
    <citation type="submission" date="2021-07" db="EMBL/GenBank/DDBJ databases">
        <title>Paenibacillus radiodurans sp. nov., isolated from the southeastern edge of Tengger Desert.</title>
        <authorList>
            <person name="Zhang G."/>
        </authorList>
    </citation>
    <scope>NUCLEOTIDE SEQUENCE [LARGE SCALE GENOMIC DNA]</scope>
    <source>
        <strain evidence="10 11">DT7-4</strain>
    </source>
</reference>
<dbReference type="Proteomes" id="UP000812277">
    <property type="component" value="Unassembled WGS sequence"/>
</dbReference>
<dbReference type="InterPro" id="IPR003439">
    <property type="entry name" value="ABC_transporter-like_ATP-bd"/>
</dbReference>
<comment type="caution">
    <text evidence="10">The sequence shown here is derived from an EMBL/GenBank/DDBJ whole genome shotgun (WGS) entry which is preliminary data.</text>
</comment>
<keyword evidence="2 7" id="KW-0812">Transmembrane</keyword>
<dbReference type="SUPFAM" id="SSF52540">
    <property type="entry name" value="P-loop containing nucleoside triphosphate hydrolases"/>
    <property type="match status" value="1"/>
</dbReference>
<dbReference type="InterPro" id="IPR017871">
    <property type="entry name" value="ABC_transporter-like_CS"/>
</dbReference>
<dbReference type="Gene3D" id="3.40.50.300">
    <property type="entry name" value="P-loop containing nucleotide triphosphate hydrolases"/>
    <property type="match status" value="1"/>
</dbReference>
<dbReference type="Pfam" id="PF00664">
    <property type="entry name" value="ABC_membrane"/>
    <property type="match status" value="1"/>
</dbReference>
<dbReference type="SMART" id="SM00382">
    <property type="entry name" value="AAA"/>
    <property type="match status" value="1"/>
</dbReference>
<organism evidence="10 11">
    <name type="scientific">Paenibacillus oenotherae</name>
    <dbReference type="NCBI Taxonomy" id="1435645"/>
    <lineage>
        <taxon>Bacteria</taxon>
        <taxon>Bacillati</taxon>
        <taxon>Bacillota</taxon>
        <taxon>Bacilli</taxon>
        <taxon>Bacillales</taxon>
        <taxon>Paenibacillaceae</taxon>
        <taxon>Paenibacillus</taxon>
    </lineage>
</organism>
<dbReference type="NCBIfam" id="TIGR02868">
    <property type="entry name" value="CydC"/>
    <property type="match status" value="1"/>
</dbReference>
<proteinExistence type="predicted"/>
<protein>
    <submittedName>
        <fullName evidence="10">Thiol reductant ABC exporter subunit CydC</fullName>
    </submittedName>
</protein>
<dbReference type="PANTHER" id="PTHR24221:SF653">
    <property type="entry name" value="TRANSPORT ATP-BINDING PROTEIN CYDC"/>
    <property type="match status" value="1"/>
</dbReference>